<gene>
    <name evidence="1" type="ORF">ADEAN_000314800</name>
</gene>
<dbReference type="AlphaFoldDB" id="A0A7G2CAA9"/>
<keyword evidence="2" id="KW-1185">Reference proteome</keyword>
<reference evidence="1 2" key="1">
    <citation type="submission" date="2020-08" db="EMBL/GenBank/DDBJ databases">
        <authorList>
            <person name="Newling K."/>
            <person name="Davey J."/>
            <person name="Forrester S."/>
        </authorList>
    </citation>
    <scope>NUCLEOTIDE SEQUENCE [LARGE SCALE GENOMIC DNA]</scope>
    <source>
        <strain evidence="2">Crithidia deanei Carvalho (ATCC PRA-265)</strain>
    </source>
</reference>
<dbReference type="SUPFAM" id="SSF47616">
    <property type="entry name" value="GST C-terminal domain-like"/>
    <property type="match status" value="1"/>
</dbReference>
<organism evidence="1 2">
    <name type="scientific">Angomonas deanei</name>
    <dbReference type="NCBI Taxonomy" id="59799"/>
    <lineage>
        <taxon>Eukaryota</taxon>
        <taxon>Discoba</taxon>
        <taxon>Euglenozoa</taxon>
        <taxon>Kinetoplastea</taxon>
        <taxon>Metakinetoplastina</taxon>
        <taxon>Trypanosomatida</taxon>
        <taxon>Trypanosomatidae</taxon>
        <taxon>Strigomonadinae</taxon>
        <taxon>Angomonas</taxon>
    </lineage>
</organism>
<dbReference type="EMBL" id="LR877149">
    <property type="protein sequence ID" value="CAD2215693.1"/>
    <property type="molecule type" value="Genomic_DNA"/>
</dbReference>
<protein>
    <submittedName>
        <fullName evidence="1">Uncharacterized protein</fullName>
    </submittedName>
</protein>
<dbReference type="VEuPathDB" id="TriTrypDB:ADEAN_000314800"/>
<accession>A0A7G2CAA9</accession>
<proteinExistence type="predicted"/>
<dbReference type="InterPro" id="IPR036282">
    <property type="entry name" value="Glutathione-S-Trfase_C_sf"/>
</dbReference>
<evidence type="ECO:0000313" key="1">
    <source>
        <dbReference type="EMBL" id="CAD2215693.1"/>
    </source>
</evidence>
<sequence>MPPVDLKKTRQTADELEKQLDGHLFLGGAKPTAKDVETFRELFGGEENVAVYRWLRHIASFTESERASWGAPESR</sequence>
<name>A0A7G2CAA9_9TRYP</name>
<evidence type="ECO:0000313" key="2">
    <source>
        <dbReference type="Proteomes" id="UP000515908"/>
    </source>
</evidence>
<dbReference type="OrthoDB" id="256576at2759"/>
<dbReference type="Proteomes" id="UP000515908">
    <property type="component" value="Chromosome 05"/>
</dbReference>